<comment type="caution">
    <text evidence="1">The sequence shown here is derived from an EMBL/GenBank/DDBJ whole genome shotgun (WGS) entry which is preliminary data.</text>
</comment>
<keyword evidence="2" id="KW-1185">Reference proteome</keyword>
<evidence type="ECO:0000313" key="1">
    <source>
        <dbReference type="EMBL" id="GAA3890764.1"/>
    </source>
</evidence>
<protein>
    <submittedName>
        <fullName evidence="1">Uncharacterized protein</fullName>
    </submittedName>
</protein>
<dbReference type="Proteomes" id="UP001501563">
    <property type="component" value="Unassembled WGS sequence"/>
</dbReference>
<reference evidence="2" key="1">
    <citation type="journal article" date="2019" name="Int. J. Syst. Evol. Microbiol.">
        <title>The Global Catalogue of Microorganisms (GCM) 10K type strain sequencing project: providing services to taxonomists for standard genome sequencing and annotation.</title>
        <authorList>
            <consortium name="The Broad Institute Genomics Platform"/>
            <consortium name="The Broad Institute Genome Sequencing Center for Infectious Disease"/>
            <person name="Wu L."/>
            <person name="Ma J."/>
        </authorList>
    </citation>
    <scope>NUCLEOTIDE SEQUENCE [LARGE SCALE GENOMIC DNA]</scope>
    <source>
        <strain evidence="2">JCM 16578</strain>
    </source>
</reference>
<gene>
    <name evidence="1" type="ORF">GCM10022207_67960</name>
</gene>
<organism evidence="1 2">
    <name type="scientific">Streptomyces lannensis</name>
    <dbReference type="NCBI Taxonomy" id="766498"/>
    <lineage>
        <taxon>Bacteria</taxon>
        <taxon>Bacillati</taxon>
        <taxon>Actinomycetota</taxon>
        <taxon>Actinomycetes</taxon>
        <taxon>Kitasatosporales</taxon>
        <taxon>Streptomycetaceae</taxon>
        <taxon>Streptomyces</taxon>
    </lineage>
</organism>
<accession>A0ABP7KZ26</accession>
<name>A0ABP7KZ26_9ACTN</name>
<dbReference type="EMBL" id="BAAAZA010000026">
    <property type="protein sequence ID" value="GAA3890764.1"/>
    <property type="molecule type" value="Genomic_DNA"/>
</dbReference>
<evidence type="ECO:0000313" key="2">
    <source>
        <dbReference type="Proteomes" id="UP001501563"/>
    </source>
</evidence>
<proteinExistence type="predicted"/>
<sequence length="50" mass="6012">MRKRDLLEKNEARRRAEEFGRTLTDHWEEWAFEIGLWATPAVTGIYGFAW</sequence>